<name>A0ABY4J0S3_9MICO</name>
<keyword evidence="2" id="KW-1185">Reference proteome</keyword>
<gene>
    <name evidence="1" type="ORF">KV397_06085</name>
</gene>
<dbReference type="Pfam" id="PF10012">
    <property type="entry name" value="DUF2255"/>
    <property type="match status" value="1"/>
</dbReference>
<dbReference type="Proteomes" id="UP000830631">
    <property type="component" value="Chromosome"/>
</dbReference>
<accession>A0ABY4J0S3</accession>
<reference evidence="1 2" key="1">
    <citation type="submission" date="2021-06" db="EMBL/GenBank/DDBJ databases">
        <title>Genome-based taxonomic framework of Microbacterium strains isolated from marine environment, the description of four new species and reclassification of four preexisting species.</title>
        <authorList>
            <person name="Lee S.D."/>
            <person name="Kim S.-M."/>
            <person name="Byeon Y.-S."/>
            <person name="Yang H.L."/>
            <person name="Kim I.S."/>
        </authorList>
    </citation>
    <scope>NUCLEOTIDE SEQUENCE [LARGE SCALE GENOMIC DNA]</scope>
    <source>
        <strain evidence="1 2">KSW4-10</strain>
    </source>
</reference>
<dbReference type="RefSeq" id="WP_134351575.1">
    <property type="nucleotide sequence ID" value="NZ_CP078078.1"/>
</dbReference>
<organism evidence="1 2">
    <name type="scientific">Microbacterium aurugineum</name>
    <dbReference type="NCBI Taxonomy" id="2851642"/>
    <lineage>
        <taxon>Bacteria</taxon>
        <taxon>Bacillati</taxon>
        <taxon>Actinomycetota</taxon>
        <taxon>Actinomycetes</taxon>
        <taxon>Micrococcales</taxon>
        <taxon>Microbacteriaceae</taxon>
        <taxon>Microbacterium</taxon>
    </lineage>
</organism>
<dbReference type="InterPro" id="IPR016888">
    <property type="entry name" value="UCP028498"/>
</dbReference>
<proteinExistence type="predicted"/>
<sequence>MTTWNPEELARIAAPEMFDLSAQLADGTTPKTVGIWAVAVDGRLFVRSYTGLAGKWYAPALASLRGRVSAGGITKDVRFEPVTDEATNVAIDAEYLDKYTPSPYAPEMGQEPVRSNTLEVIPID</sequence>
<protein>
    <submittedName>
        <fullName evidence="1">DUF2255 family protein</fullName>
    </submittedName>
</protein>
<dbReference type="EMBL" id="CP078078">
    <property type="protein sequence ID" value="UPL17353.1"/>
    <property type="molecule type" value="Genomic_DNA"/>
</dbReference>
<evidence type="ECO:0000313" key="2">
    <source>
        <dbReference type="Proteomes" id="UP000830631"/>
    </source>
</evidence>
<evidence type="ECO:0000313" key="1">
    <source>
        <dbReference type="EMBL" id="UPL17353.1"/>
    </source>
</evidence>